<proteinExistence type="predicted"/>
<reference evidence="1" key="2">
    <citation type="journal article" date="2023" name="IMA Fungus">
        <title>Comparative genomic study of the Penicillium genus elucidates a diverse pangenome and 15 lateral gene transfer events.</title>
        <authorList>
            <person name="Petersen C."/>
            <person name="Sorensen T."/>
            <person name="Nielsen M.R."/>
            <person name="Sondergaard T.E."/>
            <person name="Sorensen J.L."/>
            <person name="Fitzpatrick D.A."/>
            <person name="Frisvad J.C."/>
            <person name="Nielsen K.L."/>
        </authorList>
    </citation>
    <scope>NUCLEOTIDE SEQUENCE</scope>
    <source>
        <strain evidence="1">IBT 20477</strain>
    </source>
</reference>
<organism evidence="1 2">
    <name type="scientific">Penicillium cf. viridicatum</name>
    <dbReference type="NCBI Taxonomy" id="2972119"/>
    <lineage>
        <taxon>Eukaryota</taxon>
        <taxon>Fungi</taxon>
        <taxon>Dikarya</taxon>
        <taxon>Ascomycota</taxon>
        <taxon>Pezizomycotina</taxon>
        <taxon>Eurotiomycetes</taxon>
        <taxon>Eurotiomycetidae</taxon>
        <taxon>Eurotiales</taxon>
        <taxon>Aspergillaceae</taxon>
        <taxon>Penicillium</taxon>
    </lineage>
</organism>
<dbReference type="AlphaFoldDB" id="A0A9W9SYX4"/>
<gene>
    <name evidence="1" type="ORF">N7449_005080</name>
</gene>
<dbReference type="OrthoDB" id="3531694at2759"/>
<accession>A0A9W9SYX4</accession>
<sequence>MFKSTQQRLYKIVGSTKLSDLAPEWQTSVSRFLDAEEKADPKFKNAEIRCFLTTLKSIGDKLIGDYRGSQPHLSHDDPSDKEDVISIRLKDGDNKTLQRAHVHVDGSTNKIQSGYR</sequence>
<protein>
    <submittedName>
        <fullName evidence="1">Uncharacterized protein</fullName>
    </submittedName>
</protein>
<evidence type="ECO:0000313" key="2">
    <source>
        <dbReference type="Proteomes" id="UP001150942"/>
    </source>
</evidence>
<dbReference type="EMBL" id="JAPQKQ010000003">
    <property type="protein sequence ID" value="KAJ5203001.1"/>
    <property type="molecule type" value="Genomic_DNA"/>
</dbReference>
<name>A0A9W9SYX4_9EURO</name>
<comment type="caution">
    <text evidence="1">The sequence shown here is derived from an EMBL/GenBank/DDBJ whole genome shotgun (WGS) entry which is preliminary data.</text>
</comment>
<reference evidence="1" key="1">
    <citation type="submission" date="2022-11" db="EMBL/GenBank/DDBJ databases">
        <authorList>
            <person name="Petersen C."/>
        </authorList>
    </citation>
    <scope>NUCLEOTIDE SEQUENCE</scope>
    <source>
        <strain evidence="1">IBT 20477</strain>
    </source>
</reference>
<keyword evidence="2" id="KW-1185">Reference proteome</keyword>
<evidence type="ECO:0000313" key="1">
    <source>
        <dbReference type="EMBL" id="KAJ5203001.1"/>
    </source>
</evidence>
<dbReference type="Proteomes" id="UP001150942">
    <property type="component" value="Unassembled WGS sequence"/>
</dbReference>